<accession>A0ABQ6XK04</accession>
<name>A0ABQ6XK04_STRFR</name>
<reference evidence="2 3" key="1">
    <citation type="submission" date="2013-05" db="EMBL/GenBank/DDBJ databases">
        <title>Genome Sequence of Streptomyces fradiae.</title>
        <authorList>
            <person name="Kirby R."/>
        </authorList>
    </citation>
    <scope>NUCLEOTIDE SEQUENCE [LARGE SCALE GENOMIC DNA]</scope>
    <source>
        <strain evidence="2 3">ATCC 10745</strain>
    </source>
</reference>
<dbReference type="EMBL" id="ASYR01000066">
    <property type="protein sequence ID" value="KAF0646118.1"/>
    <property type="molecule type" value="Genomic_DNA"/>
</dbReference>
<evidence type="ECO:0000256" key="1">
    <source>
        <dbReference type="SAM" id="MobiDB-lite"/>
    </source>
</evidence>
<organism evidence="2 3">
    <name type="scientific">Streptomyces fradiae ATCC 10745 = DSM 40063</name>
    <dbReference type="NCBI Taxonomy" id="1319510"/>
    <lineage>
        <taxon>Bacteria</taxon>
        <taxon>Bacillati</taxon>
        <taxon>Actinomycetota</taxon>
        <taxon>Actinomycetes</taxon>
        <taxon>Kitasatosporales</taxon>
        <taxon>Streptomycetaceae</taxon>
        <taxon>Streptomyces</taxon>
    </lineage>
</organism>
<sequence length="44" mass="4742">MRPQPLAVASPPLFAADQSHVGTTAHTRLTDTNEASSVHQSWMP</sequence>
<evidence type="ECO:0000313" key="3">
    <source>
        <dbReference type="Proteomes" id="UP000731519"/>
    </source>
</evidence>
<evidence type="ECO:0000313" key="2">
    <source>
        <dbReference type="EMBL" id="KAF0646118.1"/>
    </source>
</evidence>
<proteinExistence type="predicted"/>
<protein>
    <submittedName>
        <fullName evidence="2">Uncharacterized protein</fullName>
    </submittedName>
</protein>
<gene>
    <name evidence="2" type="ORF">K701_30345</name>
</gene>
<comment type="caution">
    <text evidence="2">The sequence shown here is derived from an EMBL/GenBank/DDBJ whole genome shotgun (WGS) entry which is preliminary data.</text>
</comment>
<feature type="compositionally biased region" description="Polar residues" evidence="1">
    <location>
        <begin position="20"/>
        <end position="44"/>
    </location>
</feature>
<feature type="region of interest" description="Disordered" evidence="1">
    <location>
        <begin position="1"/>
        <end position="44"/>
    </location>
</feature>
<dbReference type="Proteomes" id="UP000731519">
    <property type="component" value="Unassembled WGS sequence"/>
</dbReference>
<keyword evidence="3" id="KW-1185">Reference proteome</keyword>